<evidence type="ECO:0000259" key="1">
    <source>
        <dbReference type="Pfam" id="PF02897"/>
    </source>
</evidence>
<reference evidence="2" key="2">
    <citation type="submission" date="2024-05" db="EMBL/GenBank/DDBJ databases">
        <title>Rhodohalobacter halophilus gen. nov., sp. nov., a moderately halophilic member of the family Balneolaceae.</title>
        <authorList>
            <person name="Xia J."/>
        </authorList>
    </citation>
    <scope>NUCLEOTIDE SEQUENCE</scope>
    <source>
        <strain evidence="2">WB101</strain>
    </source>
</reference>
<sequence length="945" mass="108612">MDWQVLETEHFKIIYPDRISGIETLAGTIAEESYDALSKNMGVTFTEKVRLYFSDEDEIENGFANPMGRGYSMMWVNLNGFRAGRNGSVKWLRHVISHELGHIFHYKAVWSDMGILQFLIATPIERHWTEGLAQYETEEWNSQRGDRWLRKAIFDNSPNFRDGQSIENGALMYAVGNSQLRYFTEKYGDSTLVDMLSWRDKKLGLLEYHDFDEAFNEYVDGGYDSFYDDWLKHVNVYYNTVAAGMERTDSLGTEPFDLPGQYYRDMTVSPDDRLIAINSIQSLSRPVRSLYIVKNDSTKEYRKVAEGSINYDMSWSRDGKSLYYSRLSRGENSSLYNDIYLLNVESGEEKRITISRKAAFPTQGENDEQIAYIVNEDGIGNLFIKDLESGKESRITNYQSDVQLAWPTWLPDKNRWLLYKFDENLNRRFILLNPENGEERVLLDDGKGDNHRPILSPDQKQFAFSSLRDEVPNVFVYDFESDSSRRVTNLFTGGDLFGWISETDSVDYQQFLIEASETKNRDHAYWIDVNRKPASQPVEVPQAYSSWRLKSPPHEIPFDIEADPLKMVDQYEYRPLRNITHAATIALPYYAGPDHWGIGGTTNWLEPIGKHLFTAFGSLSFPNTKENSYGAVNYQNNQFFPSLTFSAYNLPANSRFYGSRYLMEKLIGGEVMVSWPIDSFSKSYQSSWFTARIRHVLVNPIDREDFENGPVLPTPVKGRQTDLKIEWSLQKQKPWKNNAIHPLDGYGIKASLLGADKVLGSDVRYLEADINTYTTLPSIGTQRVYLQARYQQQWGRPFPQNDIGLTRYDNITITLPDQVFVQFFNDSERVRGYRKYVAGKRVLFGSAEYRMPFIPSLQTEILGLIRLGSTSLTLFTDAAIVGDAIQEDGSATTIDRWGAGAEIKNELRVFGLSFAHSVGIAQPVNDLFEDDFVDLYYRVKAVVPF</sequence>
<accession>A0ABS9KB04</accession>
<dbReference type="EMBL" id="JAKLWS010000004">
    <property type="protein sequence ID" value="MCG2588007.1"/>
    <property type="molecule type" value="Genomic_DNA"/>
</dbReference>
<protein>
    <recommendedName>
        <fullName evidence="1">Peptidase S9A N-terminal domain-containing protein</fullName>
    </recommendedName>
</protein>
<feature type="domain" description="Peptidase S9A N-terminal" evidence="1">
    <location>
        <begin position="265"/>
        <end position="504"/>
    </location>
</feature>
<dbReference type="RefSeq" id="WP_237852851.1">
    <property type="nucleotide sequence ID" value="NZ_JAKLWS010000004.1"/>
</dbReference>
<dbReference type="InterPro" id="IPR011042">
    <property type="entry name" value="6-blade_b-propeller_TolB-like"/>
</dbReference>
<organism evidence="2 3">
    <name type="scientific">Rhodohalobacter sulfatireducens</name>
    <dbReference type="NCBI Taxonomy" id="2911366"/>
    <lineage>
        <taxon>Bacteria</taxon>
        <taxon>Pseudomonadati</taxon>
        <taxon>Balneolota</taxon>
        <taxon>Balneolia</taxon>
        <taxon>Balneolales</taxon>
        <taxon>Balneolaceae</taxon>
        <taxon>Rhodohalobacter</taxon>
    </lineage>
</organism>
<dbReference type="Gene3D" id="2.120.10.30">
    <property type="entry name" value="TolB, C-terminal domain"/>
    <property type="match status" value="2"/>
</dbReference>
<name>A0ABS9KB04_9BACT</name>
<proteinExistence type="predicted"/>
<evidence type="ECO:0000313" key="3">
    <source>
        <dbReference type="Proteomes" id="UP001165366"/>
    </source>
</evidence>
<keyword evidence="3" id="KW-1185">Reference proteome</keyword>
<dbReference type="Proteomes" id="UP001165366">
    <property type="component" value="Unassembled WGS sequence"/>
</dbReference>
<dbReference type="InterPro" id="IPR023302">
    <property type="entry name" value="Pept_S9A_N"/>
</dbReference>
<reference evidence="2" key="1">
    <citation type="submission" date="2022-01" db="EMBL/GenBank/DDBJ databases">
        <authorList>
            <person name="Wang Y."/>
        </authorList>
    </citation>
    <scope>NUCLEOTIDE SEQUENCE</scope>
    <source>
        <strain evidence="2">WB101</strain>
    </source>
</reference>
<dbReference type="PANTHER" id="PTHR36842">
    <property type="entry name" value="PROTEIN TOLB HOMOLOG"/>
    <property type="match status" value="1"/>
</dbReference>
<dbReference type="Pfam" id="PF02897">
    <property type="entry name" value="Peptidase_S9_N"/>
    <property type="match status" value="1"/>
</dbReference>
<dbReference type="Gene3D" id="2.40.160.50">
    <property type="entry name" value="membrane protein fhac: a member of the omp85/tpsb transporter family"/>
    <property type="match status" value="1"/>
</dbReference>
<dbReference type="SUPFAM" id="SSF82171">
    <property type="entry name" value="DPP6 N-terminal domain-like"/>
    <property type="match status" value="1"/>
</dbReference>
<dbReference type="PANTHER" id="PTHR36842:SF1">
    <property type="entry name" value="PROTEIN TOLB"/>
    <property type="match status" value="1"/>
</dbReference>
<comment type="caution">
    <text evidence="2">The sequence shown here is derived from an EMBL/GenBank/DDBJ whole genome shotgun (WGS) entry which is preliminary data.</text>
</comment>
<gene>
    <name evidence="2" type="ORF">L6773_05490</name>
</gene>
<evidence type="ECO:0000313" key="2">
    <source>
        <dbReference type="EMBL" id="MCG2588007.1"/>
    </source>
</evidence>